<dbReference type="InterPro" id="IPR012132">
    <property type="entry name" value="GMC_OxRdtase"/>
</dbReference>
<evidence type="ECO:0000259" key="3">
    <source>
        <dbReference type="PROSITE" id="PS00623"/>
    </source>
</evidence>
<dbReference type="InterPro" id="IPR007867">
    <property type="entry name" value="GMC_OxRtase_C"/>
</dbReference>
<dbReference type="PIRSF" id="PIRSF000137">
    <property type="entry name" value="Alcohol_oxidase"/>
    <property type="match status" value="1"/>
</dbReference>
<dbReference type="InterPro" id="IPR036188">
    <property type="entry name" value="FAD/NAD-bd_sf"/>
</dbReference>
<dbReference type="Proteomes" id="UP000825002">
    <property type="component" value="Unassembled WGS sequence"/>
</dbReference>
<organism evidence="5 6">
    <name type="scientific">Fragariocoptes setiger</name>
    <dbReference type="NCBI Taxonomy" id="1670756"/>
    <lineage>
        <taxon>Eukaryota</taxon>
        <taxon>Metazoa</taxon>
        <taxon>Ecdysozoa</taxon>
        <taxon>Arthropoda</taxon>
        <taxon>Chelicerata</taxon>
        <taxon>Arachnida</taxon>
        <taxon>Acari</taxon>
        <taxon>Acariformes</taxon>
        <taxon>Trombidiformes</taxon>
        <taxon>Prostigmata</taxon>
        <taxon>Eupodina</taxon>
        <taxon>Eriophyoidea</taxon>
        <taxon>Phytoptidae</taxon>
        <taxon>Fragariocoptes</taxon>
    </lineage>
</organism>
<evidence type="ECO:0000313" key="5">
    <source>
        <dbReference type="EMBL" id="KAG9510874.1"/>
    </source>
</evidence>
<dbReference type="SUPFAM" id="SSF54373">
    <property type="entry name" value="FAD-linked reductases, C-terminal domain"/>
    <property type="match status" value="1"/>
</dbReference>
<keyword evidence="2" id="KW-0274">FAD</keyword>
<keyword evidence="2" id="KW-0285">Flavoprotein</keyword>
<dbReference type="Pfam" id="PF05199">
    <property type="entry name" value="GMC_oxred_C"/>
    <property type="match status" value="1"/>
</dbReference>
<accession>A0ABQ7SBS2</accession>
<comment type="caution">
    <text evidence="5">The sequence shown here is derived from an EMBL/GenBank/DDBJ whole genome shotgun (WGS) entry which is preliminary data.</text>
</comment>
<name>A0ABQ7SBS2_9ACAR</name>
<gene>
    <name evidence="5" type="primary">Gld</name>
    <name evidence="5" type="ORF">GZH46_00568</name>
</gene>
<dbReference type="InterPro" id="IPR000172">
    <property type="entry name" value="GMC_OxRdtase_N"/>
</dbReference>
<proteinExistence type="inferred from homology"/>
<evidence type="ECO:0000256" key="2">
    <source>
        <dbReference type="RuleBase" id="RU003968"/>
    </source>
</evidence>
<feature type="domain" description="Glucose-methanol-choline oxidoreductase N-terminal" evidence="3">
    <location>
        <begin position="115"/>
        <end position="138"/>
    </location>
</feature>
<dbReference type="EMBL" id="JAIFTH010000062">
    <property type="protein sequence ID" value="KAG9510874.1"/>
    <property type="molecule type" value="Genomic_DNA"/>
</dbReference>
<dbReference type="PANTHER" id="PTHR11552:SF227">
    <property type="entry name" value="GLUCOSE DEHYDROGENASE [FAD, QUINONE]-LIKE PROTEIN"/>
    <property type="match status" value="1"/>
</dbReference>
<reference evidence="5 6" key="1">
    <citation type="submission" date="2020-10" db="EMBL/GenBank/DDBJ databases">
        <authorList>
            <person name="Klimov P.B."/>
            <person name="Dyachkov S.M."/>
            <person name="Chetverikov P.E."/>
        </authorList>
    </citation>
    <scope>NUCLEOTIDE SEQUENCE [LARGE SCALE GENOMIC DNA]</scope>
    <source>
        <strain evidence="5">BMOC 18-1129-001#AD2665</strain>
        <tissue evidence="5">Entire mites</tissue>
    </source>
</reference>
<keyword evidence="6" id="KW-1185">Reference proteome</keyword>
<dbReference type="PANTHER" id="PTHR11552">
    <property type="entry name" value="GLUCOSE-METHANOL-CHOLINE GMC OXIDOREDUCTASE"/>
    <property type="match status" value="1"/>
</dbReference>
<feature type="domain" description="Glucose-methanol-choline oxidoreductase N-terminal" evidence="4">
    <location>
        <begin position="287"/>
        <end position="301"/>
    </location>
</feature>
<comment type="similarity">
    <text evidence="1 2">Belongs to the GMC oxidoreductase family.</text>
</comment>
<sequence length="613" mass="68319">MPLMMLATTISKHSVYVARMHRPATIALRQLRHSDYDYIIVGSGSAGAVLANRLSESPDVQVLLLEAGGSENILSDIPLAYQLLQKSPMDWAYMTEPQRHACYGLSDRRSFWPRGRVLGGTSVLNVMLYARGMPQDYNRWPAGWRWHDVLPYFIKSEDNRDTDIVANGLHGSRGPLSVQRAPYVTPLAHTFVDAGRQLGYADINDINGPYHSGFAIPQTTHRAGARCSTAKAFLYPVHKRPNLDILSFSMVTKILFNNHKRAIGVQFDRFSLTHIVYVRREVIVSGGAINSPQLLMLSGIGPSQHLQQLGIPVVADLPVGNNLQDHIYPGGIHFSIDKPVSLNQKRVFTPKNLAKYMKLGQGPLTSTGVDGLAFITTNVSEHADHIDWPDIELHFIPADVVADGGRYFKTLSGLSPRIWPYYEQYMSVPSFSIDPVLLRPKSRGFIRLRSRNPYDHPIIDPRYLTHPHDVRTVVEAMKISIMIGLAPAFRHRFRSRLFDATVPGCEHADLMSDAYLECVARTLTWTIYHPVGTCKMVANGRDPTGVVDNHLRVLGGVKGLRVVDASIMPYIVSANTNAPVIMIAERAADLIKASAHSAHTDHHYLHRSHVGHM</sequence>
<evidence type="ECO:0000259" key="4">
    <source>
        <dbReference type="PROSITE" id="PS00624"/>
    </source>
</evidence>
<dbReference type="PROSITE" id="PS00623">
    <property type="entry name" value="GMC_OXRED_1"/>
    <property type="match status" value="1"/>
</dbReference>
<dbReference type="SUPFAM" id="SSF51905">
    <property type="entry name" value="FAD/NAD(P)-binding domain"/>
    <property type="match status" value="1"/>
</dbReference>
<dbReference type="Gene3D" id="3.30.560.10">
    <property type="entry name" value="Glucose Oxidase, domain 3"/>
    <property type="match status" value="1"/>
</dbReference>
<dbReference type="Gene3D" id="3.50.50.60">
    <property type="entry name" value="FAD/NAD(P)-binding domain"/>
    <property type="match status" value="1"/>
</dbReference>
<protein>
    <submittedName>
        <fullName evidence="5">Glucose dehydrogenase [FAD, quinone]</fullName>
    </submittedName>
</protein>
<dbReference type="PROSITE" id="PS00624">
    <property type="entry name" value="GMC_OXRED_2"/>
    <property type="match status" value="1"/>
</dbReference>
<evidence type="ECO:0000256" key="1">
    <source>
        <dbReference type="ARBA" id="ARBA00010790"/>
    </source>
</evidence>
<dbReference type="Pfam" id="PF00732">
    <property type="entry name" value="GMC_oxred_N"/>
    <property type="match status" value="1"/>
</dbReference>
<feature type="non-terminal residue" evidence="5">
    <location>
        <position position="613"/>
    </location>
</feature>
<evidence type="ECO:0000313" key="6">
    <source>
        <dbReference type="Proteomes" id="UP000825002"/>
    </source>
</evidence>